<proteinExistence type="predicted"/>
<dbReference type="InterPro" id="IPR000847">
    <property type="entry name" value="LysR_HTH_N"/>
</dbReference>
<dbReference type="InterPro" id="IPR050950">
    <property type="entry name" value="HTH-type_LysR_regulators"/>
</dbReference>
<evidence type="ECO:0000256" key="1">
    <source>
        <dbReference type="ARBA" id="ARBA00023015"/>
    </source>
</evidence>
<evidence type="ECO:0000256" key="3">
    <source>
        <dbReference type="ARBA" id="ARBA00023163"/>
    </source>
</evidence>
<evidence type="ECO:0000313" key="5">
    <source>
        <dbReference type="EMBL" id="MBV4458433.1"/>
    </source>
</evidence>
<dbReference type="InterPro" id="IPR005119">
    <property type="entry name" value="LysR_subst-bd"/>
</dbReference>
<dbReference type="Pfam" id="PF03466">
    <property type="entry name" value="LysR_substrate"/>
    <property type="match status" value="1"/>
</dbReference>
<accession>A0ABS6PDA3</accession>
<dbReference type="Pfam" id="PF00126">
    <property type="entry name" value="HTH_1"/>
    <property type="match status" value="1"/>
</dbReference>
<dbReference type="RefSeq" id="WP_217892026.1">
    <property type="nucleotide sequence ID" value="NZ_JAHSTS010000001.1"/>
</dbReference>
<keyword evidence="6" id="KW-1185">Reference proteome</keyword>
<name>A0ABS6PDA3_9PSED</name>
<keyword evidence="2" id="KW-0238">DNA-binding</keyword>
<organism evidence="5 6">
    <name type="scientific">Pseudomonas ekonensis</name>
    <dbReference type="NCBI Taxonomy" id="2842353"/>
    <lineage>
        <taxon>Bacteria</taxon>
        <taxon>Pseudomonadati</taxon>
        <taxon>Pseudomonadota</taxon>
        <taxon>Gammaproteobacteria</taxon>
        <taxon>Pseudomonadales</taxon>
        <taxon>Pseudomonadaceae</taxon>
        <taxon>Pseudomonas</taxon>
    </lineage>
</organism>
<dbReference type="Proteomes" id="UP000765224">
    <property type="component" value="Unassembled WGS sequence"/>
</dbReference>
<reference evidence="5 6" key="1">
    <citation type="submission" date="2021-06" db="EMBL/GenBank/DDBJ databases">
        <title>Updating the genus Pseudomonas: Description of 43 new species and partition of the Pseudomonas putida group.</title>
        <authorList>
            <person name="Girard L."/>
            <person name="Lood C."/>
            <person name="Vandamme P."/>
            <person name="Rokni-Zadeh H."/>
            <person name="Van Noort V."/>
            <person name="Hofte M."/>
            <person name="Lavigne R."/>
            <person name="De Mot R."/>
        </authorList>
    </citation>
    <scope>NUCLEOTIDE SEQUENCE [LARGE SCALE GENOMIC DNA]</scope>
    <source>
        <strain evidence="5 6">COR58</strain>
    </source>
</reference>
<evidence type="ECO:0000259" key="4">
    <source>
        <dbReference type="PROSITE" id="PS50931"/>
    </source>
</evidence>
<dbReference type="PROSITE" id="PS50931">
    <property type="entry name" value="HTH_LYSR"/>
    <property type="match status" value="1"/>
</dbReference>
<sequence length="297" mass="32794">MKINQLQVFVTVAEEKSLRAAARCLNLTQPAVTRSVQELESDLGVVLMTRNVQGITLTDCGKALQIRAHQILEDVRRAREELDQITHNMRGKVTVSATSTIALSLLPKALEQFQKTAPEAEMTFMEVKFPLAAQHLRDGSLDFVVSHELPDMLGDDLISLPLFSTDFVVMARAGHPLANARHLRELTDAQWLSTVPSGGFQHSVMETMFGHAGLPLPRRIVHCSSFAIALGLVTGTDSLVLFSRLLADSIACFGLQQIPLEQKLPALEMSIILRKGTLLTPVAQRFMECLRAVVKHR</sequence>
<protein>
    <submittedName>
        <fullName evidence="5">LysR family transcriptional regulator</fullName>
    </submittedName>
</protein>
<gene>
    <name evidence="5" type="ORF">KVG96_10765</name>
</gene>
<keyword evidence="3" id="KW-0804">Transcription</keyword>
<dbReference type="PANTHER" id="PTHR30419:SF30">
    <property type="entry name" value="LYSR FAMILY TRANSCRIPTIONAL REGULATOR"/>
    <property type="match status" value="1"/>
</dbReference>
<dbReference type="EMBL" id="JAHSTS010000001">
    <property type="protein sequence ID" value="MBV4458433.1"/>
    <property type="molecule type" value="Genomic_DNA"/>
</dbReference>
<comment type="caution">
    <text evidence="5">The sequence shown here is derived from an EMBL/GenBank/DDBJ whole genome shotgun (WGS) entry which is preliminary data.</text>
</comment>
<dbReference type="PANTHER" id="PTHR30419">
    <property type="entry name" value="HTH-TYPE TRANSCRIPTIONAL REGULATOR YBHD"/>
    <property type="match status" value="1"/>
</dbReference>
<feature type="domain" description="HTH lysR-type" evidence="4">
    <location>
        <begin position="1"/>
        <end position="58"/>
    </location>
</feature>
<evidence type="ECO:0000313" key="6">
    <source>
        <dbReference type="Proteomes" id="UP000765224"/>
    </source>
</evidence>
<keyword evidence="1" id="KW-0805">Transcription regulation</keyword>
<evidence type="ECO:0000256" key="2">
    <source>
        <dbReference type="ARBA" id="ARBA00023125"/>
    </source>
</evidence>